<dbReference type="SMART" id="SM00717">
    <property type="entry name" value="SANT"/>
    <property type="match status" value="1"/>
</dbReference>
<proteinExistence type="predicted"/>
<feature type="compositionally biased region" description="Low complexity" evidence="1">
    <location>
        <begin position="110"/>
        <end position="127"/>
    </location>
</feature>
<feature type="compositionally biased region" description="Polar residues" evidence="1">
    <location>
        <begin position="160"/>
        <end position="173"/>
    </location>
</feature>
<dbReference type="Pfam" id="PF15963">
    <property type="entry name" value="Myb_DNA-bind_7"/>
    <property type="match status" value="1"/>
</dbReference>
<gene>
    <name evidence="3" type="ORF">ALTATR162_LOCUS11765</name>
</gene>
<dbReference type="AlphaFoldDB" id="A0A8J2IHU3"/>
<feature type="region of interest" description="Disordered" evidence="1">
    <location>
        <begin position="1"/>
        <end position="455"/>
    </location>
</feature>
<dbReference type="GeneID" id="67012073"/>
<feature type="domain" description="Myb-like" evidence="2">
    <location>
        <begin position="592"/>
        <end position="640"/>
    </location>
</feature>
<organism evidence="3 4">
    <name type="scientific">Alternaria atra</name>
    <dbReference type="NCBI Taxonomy" id="119953"/>
    <lineage>
        <taxon>Eukaryota</taxon>
        <taxon>Fungi</taxon>
        <taxon>Dikarya</taxon>
        <taxon>Ascomycota</taxon>
        <taxon>Pezizomycotina</taxon>
        <taxon>Dothideomycetes</taxon>
        <taxon>Pleosporomycetidae</taxon>
        <taxon>Pleosporales</taxon>
        <taxon>Pleosporineae</taxon>
        <taxon>Pleosporaceae</taxon>
        <taxon>Alternaria</taxon>
        <taxon>Alternaria sect. Ulocladioides</taxon>
    </lineage>
</organism>
<feature type="compositionally biased region" description="Pro residues" evidence="1">
    <location>
        <begin position="128"/>
        <end position="143"/>
    </location>
</feature>
<dbReference type="Proteomes" id="UP000676310">
    <property type="component" value="Unassembled WGS sequence"/>
</dbReference>
<dbReference type="GO" id="GO:0070898">
    <property type="term" value="P:RNA polymerase III preinitiation complex assembly"/>
    <property type="evidence" value="ECO:0007669"/>
    <property type="project" value="TreeGrafter"/>
</dbReference>
<evidence type="ECO:0000313" key="4">
    <source>
        <dbReference type="Proteomes" id="UP000676310"/>
    </source>
</evidence>
<feature type="compositionally biased region" description="Low complexity" evidence="1">
    <location>
        <begin position="218"/>
        <end position="231"/>
    </location>
</feature>
<feature type="compositionally biased region" description="Polar residues" evidence="1">
    <location>
        <begin position="28"/>
        <end position="39"/>
    </location>
</feature>
<dbReference type="RefSeq" id="XP_043175342.1">
    <property type="nucleotide sequence ID" value="XM_043319407.1"/>
</dbReference>
<dbReference type="InterPro" id="IPR001005">
    <property type="entry name" value="SANT/Myb"/>
</dbReference>
<dbReference type="PANTHER" id="PTHR22929">
    <property type="entry name" value="RNA POLYMERASE III TRANSCRIPTION INITIATION FACTOR B"/>
    <property type="match status" value="1"/>
</dbReference>
<feature type="compositionally biased region" description="Low complexity" evidence="1">
    <location>
        <begin position="67"/>
        <end position="95"/>
    </location>
</feature>
<dbReference type="InterPro" id="IPR009057">
    <property type="entry name" value="Homeodomain-like_sf"/>
</dbReference>
<evidence type="ECO:0000256" key="1">
    <source>
        <dbReference type="SAM" id="MobiDB-lite"/>
    </source>
</evidence>
<name>A0A8J2IHU3_9PLEO</name>
<evidence type="ECO:0000313" key="3">
    <source>
        <dbReference type="EMBL" id="CAG5187706.1"/>
    </source>
</evidence>
<evidence type="ECO:0000259" key="2">
    <source>
        <dbReference type="SMART" id="SM00717"/>
    </source>
</evidence>
<feature type="compositionally biased region" description="Basic residues" evidence="1">
    <location>
        <begin position="333"/>
        <end position="345"/>
    </location>
</feature>
<feature type="compositionally biased region" description="Basic and acidic residues" evidence="1">
    <location>
        <begin position="702"/>
        <end position="712"/>
    </location>
</feature>
<protein>
    <recommendedName>
        <fullName evidence="2">Myb-like domain-containing protein</fullName>
    </recommendedName>
</protein>
<feature type="compositionally biased region" description="Basic residues" evidence="1">
    <location>
        <begin position="363"/>
        <end position="372"/>
    </location>
</feature>
<reference evidence="3" key="1">
    <citation type="submission" date="2021-05" db="EMBL/GenBank/DDBJ databases">
        <authorList>
            <person name="Stam R."/>
        </authorList>
    </citation>
    <scope>NUCLEOTIDE SEQUENCE</scope>
    <source>
        <strain evidence="3">CS162</strain>
    </source>
</reference>
<dbReference type="OrthoDB" id="272624at2759"/>
<sequence length="765" mass="83317">MSAEEVPNQPPASGGDKAPAPAPKPAATFSSFINKNTTGKKFAPKAARRRPGAAATAAPTPTPSAPEAPATTAQSQTSQTEPSPSRTPTTEPAATVQLPTPAATQEPTVETTPQAATSTAESSTAPSQPTPTPTPTEPLPTPAPTNTETQTRADRESHHAVQSSTESGLTTQYLEDVGEGGRSPKRRRIEPPVQLGTPASQDVALGGGDDAAPSQLAQQETETSPQQQQPEVNVTIAVNAPAPANDINEQNIDPNLAPPTADAQALPQPRKRRTLPWAAVNHPPEGEEETVATTPTQKPRQPPKPRGKKNITTDPDADHVEQEDGDEEEAQPTRKRATAKPRAKKKATDPTTQDGEEAPAPPKKAKKPRKSKGALSSEVVQGTEEEVGRIADEIVAAAVRRKPKPKRRRKATPEGEEVDGIEGEEGTRKEKKRKGRPPREPTPSDAEDQTIDPDVTYMDSLAARTVRIGKLSAREKQMRTIDWDAVKQRRREEDNKHVTSKAEQEKADRELAEAGARLAVAQVEQGPRLRLNADGVMEVVPDSGVIDREGDADRLINEMVVTEDQDITARLTTRSFMKNNKRFPNEFLLPGQGRRWTPDLTAQFYEGLKSFGTDFQMISQMFPGFTRRSIKTKFTREERENPDGIREALQGRCEINHGGWDKFLEKSEKTEESFADADEIKRQMAEEEAEFRAKIAAAQAEAQERKRQREIAGIDADGNPLGDGTNKENGKGKKKRGKNKQVAFQEEQGVEIIGEIGDDDTWGQE</sequence>
<feature type="compositionally biased region" description="Acidic residues" evidence="1">
    <location>
        <begin position="414"/>
        <end position="424"/>
    </location>
</feature>
<dbReference type="PANTHER" id="PTHR22929:SF0">
    <property type="entry name" value="TRANSCRIPTION FACTOR TFIIIB COMPONENT B'' HOMOLOG"/>
    <property type="match status" value="1"/>
</dbReference>
<feature type="compositionally biased region" description="Acidic residues" evidence="1">
    <location>
        <begin position="756"/>
        <end position="765"/>
    </location>
</feature>
<comment type="caution">
    <text evidence="3">The sequence shown here is derived from an EMBL/GenBank/DDBJ whole genome shotgun (WGS) entry which is preliminary data.</text>
</comment>
<dbReference type="InterPro" id="IPR039467">
    <property type="entry name" value="TFIIIB_B''_Myb"/>
</dbReference>
<dbReference type="GO" id="GO:0000126">
    <property type="term" value="C:transcription factor TFIIIB complex"/>
    <property type="evidence" value="ECO:0007669"/>
    <property type="project" value="TreeGrafter"/>
</dbReference>
<feature type="compositionally biased region" description="Basic residues" evidence="1">
    <location>
        <begin position="399"/>
        <end position="410"/>
    </location>
</feature>
<feature type="compositionally biased region" description="Basic residues" evidence="1">
    <location>
        <begin position="42"/>
        <end position="51"/>
    </location>
</feature>
<feature type="compositionally biased region" description="Low complexity" evidence="1">
    <location>
        <begin position="745"/>
        <end position="755"/>
    </location>
</feature>
<keyword evidence="4" id="KW-1185">Reference proteome</keyword>
<dbReference type="GO" id="GO:0001156">
    <property type="term" value="F:TFIIIC-class transcription factor complex binding"/>
    <property type="evidence" value="ECO:0007669"/>
    <property type="project" value="TreeGrafter"/>
</dbReference>
<dbReference type="CDD" id="cd00167">
    <property type="entry name" value="SANT"/>
    <property type="match status" value="1"/>
</dbReference>
<dbReference type="EMBL" id="CAJRGZ010000032">
    <property type="protein sequence ID" value="CAG5187706.1"/>
    <property type="molecule type" value="Genomic_DNA"/>
</dbReference>
<feature type="region of interest" description="Disordered" evidence="1">
    <location>
        <begin position="696"/>
        <end position="765"/>
    </location>
</feature>
<dbReference type="SUPFAM" id="SSF46689">
    <property type="entry name" value="Homeodomain-like"/>
    <property type="match status" value="1"/>
</dbReference>
<accession>A0A8J2IHU3</accession>